<dbReference type="Proteomes" id="UP000254159">
    <property type="component" value="Unassembled WGS sequence"/>
</dbReference>
<protein>
    <submittedName>
        <fullName evidence="1">IncF transfer protein TrbC</fullName>
    </submittedName>
</protein>
<accession>A0A376YP23</accession>
<dbReference type="EMBL" id="UGCD01000003">
    <property type="protein sequence ID" value="STK05755.1"/>
    <property type="molecule type" value="Genomic_DNA"/>
</dbReference>
<evidence type="ECO:0000313" key="1">
    <source>
        <dbReference type="EMBL" id="STK05755.1"/>
    </source>
</evidence>
<organism evidence="1 2">
    <name type="scientific">Escherichia coli</name>
    <dbReference type="NCBI Taxonomy" id="562"/>
    <lineage>
        <taxon>Bacteria</taxon>
        <taxon>Pseudomonadati</taxon>
        <taxon>Pseudomonadota</taxon>
        <taxon>Gammaproteobacteria</taxon>
        <taxon>Enterobacterales</taxon>
        <taxon>Enterobacteriaceae</taxon>
        <taxon>Escherichia</taxon>
    </lineage>
</organism>
<reference evidence="1 2" key="1">
    <citation type="submission" date="2018-06" db="EMBL/GenBank/DDBJ databases">
        <authorList>
            <consortium name="Pathogen Informatics"/>
            <person name="Doyle S."/>
        </authorList>
    </citation>
    <scope>NUCLEOTIDE SEQUENCE [LARGE SCALE GENOMIC DNA]</scope>
    <source>
        <strain evidence="1 2">NCTC10865</strain>
    </source>
</reference>
<dbReference type="AlphaFoldDB" id="A0A376YP23"/>
<proteinExistence type="predicted"/>
<gene>
    <name evidence="1" type="primary">trbC</name>
    <name evidence="1" type="ORF">NCTC10865_06363</name>
</gene>
<sequence>MNWKIFALFALTAGMHITVHASDNVNTPENRHS</sequence>
<name>A0A376YP23_ECOLX</name>
<evidence type="ECO:0000313" key="2">
    <source>
        <dbReference type="Proteomes" id="UP000254159"/>
    </source>
</evidence>